<protein>
    <submittedName>
        <fullName evidence="2">Uncharacterized protein</fullName>
    </submittedName>
</protein>
<accession>A0A820GL40</accession>
<dbReference type="AlphaFoldDB" id="A0A820GL40"/>
<dbReference type="EMBL" id="CAJOBE010027844">
    <property type="protein sequence ID" value="CAF4279140.1"/>
    <property type="molecule type" value="Genomic_DNA"/>
</dbReference>
<dbReference type="Proteomes" id="UP000663823">
    <property type="component" value="Unassembled WGS sequence"/>
</dbReference>
<name>A0A820GL40_9BILA</name>
<gene>
    <name evidence="2" type="ORF">FNK824_LOCUS39824</name>
    <name evidence="1" type="ORF">OTI717_LOCUS37544</name>
</gene>
<organism evidence="2 3">
    <name type="scientific">Rotaria sordida</name>
    <dbReference type="NCBI Taxonomy" id="392033"/>
    <lineage>
        <taxon>Eukaryota</taxon>
        <taxon>Metazoa</taxon>
        <taxon>Spiralia</taxon>
        <taxon>Gnathifera</taxon>
        <taxon>Rotifera</taxon>
        <taxon>Eurotatoria</taxon>
        <taxon>Bdelloidea</taxon>
        <taxon>Philodinida</taxon>
        <taxon>Philodinidae</taxon>
        <taxon>Rotaria</taxon>
    </lineage>
</organism>
<dbReference type="EMBL" id="CAJOAX010018050">
    <property type="protein sequence ID" value="CAF4178135.1"/>
    <property type="molecule type" value="Genomic_DNA"/>
</dbReference>
<evidence type="ECO:0000313" key="2">
    <source>
        <dbReference type="EMBL" id="CAF4279140.1"/>
    </source>
</evidence>
<proteinExistence type="predicted"/>
<feature type="non-terminal residue" evidence="2">
    <location>
        <position position="1"/>
    </location>
</feature>
<sequence>MHHYHWKVCQNEIYFLDLKSNTLQYLPIKVLKRQLRFEKVKTASIQF</sequence>
<dbReference type="Proteomes" id="UP000663874">
    <property type="component" value="Unassembled WGS sequence"/>
</dbReference>
<comment type="caution">
    <text evidence="2">The sequence shown here is derived from an EMBL/GenBank/DDBJ whole genome shotgun (WGS) entry which is preliminary data.</text>
</comment>
<evidence type="ECO:0000313" key="3">
    <source>
        <dbReference type="Proteomes" id="UP000663874"/>
    </source>
</evidence>
<evidence type="ECO:0000313" key="1">
    <source>
        <dbReference type="EMBL" id="CAF4178135.1"/>
    </source>
</evidence>
<feature type="non-terminal residue" evidence="2">
    <location>
        <position position="47"/>
    </location>
</feature>
<reference evidence="2" key="1">
    <citation type="submission" date="2021-02" db="EMBL/GenBank/DDBJ databases">
        <authorList>
            <person name="Nowell W R."/>
        </authorList>
    </citation>
    <scope>NUCLEOTIDE SEQUENCE</scope>
</reference>